<organism evidence="1 2">
    <name type="scientific">Roseibium polysiphoniae</name>
    <dbReference type="NCBI Taxonomy" id="2571221"/>
    <lineage>
        <taxon>Bacteria</taxon>
        <taxon>Pseudomonadati</taxon>
        <taxon>Pseudomonadota</taxon>
        <taxon>Alphaproteobacteria</taxon>
        <taxon>Hyphomicrobiales</taxon>
        <taxon>Stappiaceae</taxon>
        <taxon>Roseibium</taxon>
    </lineage>
</organism>
<dbReference type="InterPro" id="IPR036249">
    <property type="entry name" value="Thioredoxin-like_sf"/>
</dbReference>
<accession>A0A944CFZ0</accession>
<gene>
    <name evidence="1" type="ORF">DYI23_17065</name>
</gene>
<proteinExistence type="predicted"/>
<dbReference type="SUPFAM" id="SSF52833">
    <property type="entry name" value="Thioredoxin-like"/>
    <property type="match status" value="1"/>
</dbReference>
<dbReference type="InterPro" id="IPR010634">
    <property type="entry name" value="DUF1223"/>
</dbReference>
<name>A0A944CFZ0_9HYPH</name>
<dbReference type="PANTHER" id="PTHR36057">
    <property type="match status" value="1"/>
</dbReference>
<dbReference type="AlphaFoldDB" id="A0A944CFZ0"/>
<comment type="caution">
    <text evidence="1">The sequence shown here is derived from an EMBL/GenBank/DDBJ whole genome shotgun (WGS) entry which is preliminary data.</text>
</comment>
<dbReference type="EMBL" id="QTKU01000004">
    <property type="protein sequence ID" value="MBS8261942.1"/>
    <property type="molecule type" value="Genomic_DNA"/>
</dbReference>
<protein>
    <submittedName>
        <fullName evidence="1">DUF1223 domain-containing protein</fullName>
    </submittedName>
</protein>
<reference evidence="1" key="1">
    <citation type="submission" date="2018-08" db="EMBL/GenBank/DDBJ databases">
        <authorList>
            <person name="Jin W."/>
            <person name="Wang H."/>
            <person name="Yang Y."/>
            <person name="Li M."/>
            <person name="Liu J."/>
        </authorList>
    </citation>
    <scope>NUCLEOTIDE SEQUENCE</scope>
    <source>
        <strain evidence="1">AESS21</strain>
    </source>
</reference>
<sequence length="254" mass="27450">MHIERLRKILRRTLFGAASGIVLAPMMMFGAQAGPVAVAELFTSQGCSSCPPADRLLEHLAEKGDVLALSLPVDYWDYLGWRDTLASPDNSARQRAYATRRGDRSVYTPQIVVNGVEHVVGSNARAVESALARATPLNVEVELKRNDMGIEAKVVGKLPEGVKMATVFFASVIEHEEVAVGRGENAGASITYVNVVRNLHPIGMWSGGTETFRMPKSELMRSNAERCAILIQLEDENGPGPILGAGTIDWPPAS</sequence>
<reference evidence="1" key="2">
    <citation type="journal article" date="2021" name="Microorganisms">
        <title>Bacterial Dimethylsulfoniopropionate Biosynthesis in the East China Sea.</title>
        <authorList>
            <person name="Liu J."/>
            <person name="Zhang Y."/>
            <person name="Liu J."/>
            <person name="Zhong H."/>
            <person name="Williams B.T."/>
            <person name="Zheng Y."/>
            <person name="Curson A.R.J."/>
            <person name="Sun C."/>
            <person name="Sun H."/>
            <person name="Song D."/>
            <person name="Wagner Mackenzie B."/>
            <person name="Bermejo Martinez A."/>
            <person name="Todd J.D."/>
            <person name="Zhang X.H."/>
        </authorList>
    </citation>
    <scope>NUCLEOTIDE SEQUENCE</scope>
    <source>
        <strain evidence="1">AESS21</strain>
    </source>
</reference>
<dbReference type="Proteomes" id="UP000705379">
    <property type="component" value="Unassembled WGS sequence"/>
</dbReference>
<dbReference type="PANTHER" id="PTHR36057:SF1">
    <property type="entry name" value="LIPOPROTEIN LIPID ATTACHMENT SITE-LIKE PROTEIN, PUTATIVE (DUF1223)-RELATED"/>
    <property type="match status" value="1"/>
</dbReference>
<evidence type="ECO:0000313" key="1">
    <source>
        <dbReference type="EMBL" id="MBS8261942.1"/>
    </source>
</evidence>
<dbReference type="Pfam" id="PF06764">
    <property type="entry name" value="DUF1223"/>
    <property type="match status" value="1"/>
</dbReference>
<evidence type="ECO:0000313" key="2">
    <source>
        <dbReference type="Proteomes" id="UP000705379"/>
    </source>
</evidence>